<evidence type="ECO:0000313" key="3">
    <source>
        <dbReference type="Proteomes" id="UP000323386"/>
    </source>
</evidence>
<evidence type="ECO:0000256" key="1">
    <source>
        <dbReference type="SAM" id="MobiDB-lite"/>
    </source>
</evidence>
<proteinExistence type="predicted"/>
<sequence length="121" mass="12216">MAVFAPSRLALAATNTAGDLQQTNTACTARNLVACGWACSLPPSRPVGMAVDGIEAPASQASQPGGGPIPHPLADDAKIGLTKDLCWPPTPLPAGDAVPHTETMSLPPISPPQPPPLPPDS</sequence>
<feature type="region of interest" description="Disordered" evidence="1">
    <location>
        <begin position="54"/>
        <end position="121"/>
    </location>
</feature>
<dbReference type="EMBL" id="OOIP01000021">
    <property type="protein sequence ID" value="SPO40634.1"/>
    <property type="molecule type" value="Genomic_DNA"/>
</dbReference>
<gene>
    <name evidence="2" type="ORF">PSFLO_06116</name>
</gene>
<dbReference type="AlphaFoldDB" id="A0A5C3F842"/>
<protein>
    <submittedName>
        <fullName evidence="2">Uncharacterized protein</fullName>
    </submittedName>
</protein>
<name>A0A5C3F842_9BASI</name>
<accession>A0A5C3F842</accession>
<reference evidence="2 3" key="1">
    <citation type="submission" date="2018-03" db="EMBL/GenBank/DDBJ databases">
        <authorList>
            <person name="Guldener U."/>
        </authorList>
    </citation>
    <scope>NUCLEOTIDE SEQUENCE [LARGE SCALE GENOMIC DNA]</scope>
    <source>
        <strain evidence="2 3">DAOM196992</strain>
    </source>
</reference>
<organism evidence="2 3">
    <name type="scientific">Pseudozyma flocculosa</name>
    <dbReference type="NCBI Taxonomy" id="84751"/>
    <lineage>
        <taxon>Eukaryota</taxon>
        <taxon>Fungi</taxon>
        <taxon>Dikarya</taxon>
        <taxon>Basidiomycota</taxon>
        <taxon>Ustilaginomycotina</taxon>
        <taxon>Ustilaginomycetes</taxon>
        <taxon>Ustilaginales</taxon>
        <taxon>Ustilaginaceae</taxon>
        <taxon>Pseudozyma</taxon>
    </lineage>
</organism>
<dbReference type="Proteomes" id="UP000323386">
    <property type="component" value="Unassembled WGS sequence"/>
</dbReference>
<keyword evidence="3" id="KW-1185">Reference proteome</keyword>
<evidence type="ECO:0000313" key="2">
    <source>
        <dbReference type="EMBL" id="SPO40634.1"/>
    </source>
</evidence>
<feature type="compositionally biased region" description="Pro residues" evidence="1">
    <location>
        <begin position="108"/>
        <end position="121"/>
    </location>
</feature>